<dbReference type="Proteomes" id="UP000198670">
    <property type="component" value="Unassembled WGS sequence"/>
</dbReference>
<keyword evidence="1" id="KW-0812">Transmembrane</keyword>
<proteinExistence type="predicted"/>
<evidence type="ECO:0000256" key="1">
    <source>
        <dbReference type="SAM" id="Phobius"/>
    </source>
</evidence>
<dbReference type="EMBL" id="FOQO01000002">
    <property type="protein sequence ID" value="SFI13769.1"/>
    <property type="molecule type" value="Genomic_DNA"/>
</dbReference>
<dbReference type="InterPro" id="IPR006860">
    <property type="entry name" value="FecR"/>
</dbReference>
<dbReference type="Pfam" id="PF04773">
    <property type="entry name" value="FecR"/>
    <property type="match status" value="1"/>
</dbReference>
<sequence>MTEREVKLLLAKYNSGHATSQEKNLLEMWYYNEFKNRDFDTEGLDLDNLKSEIWHGTLQKSRLIHRKSTGGYRRLYAVAAATVVLVSVSIYLYHISGTRVNRYTVAELTDPAVDIKPGGNRATLTLADGRVIDLRDDKKGVIINTSSLTYNDGTEIAKSEDTRGANHTITTPKGGQYRIVLPDGSRVWLNAASTLKYPSQFDSKERSVELIGEAYFEIEKSKLADGKTAKPFIVKSETQNVEVLGTHFNINAYADDPLTTTTLLEGSVNVLSTGRPTMLIPGQQSVVQSGVKTKILSADIDKAIGWKNGEFIFYNERIEKVMKDIARWYDVEVIYQDDVKDKMMWGSVSKFENISKVLKMIELTGVVRFDIQIQEGGRRVYVMN</sequence>
<dbReference type="Gene3D" id="3.55.50.30">
    <property type="match status" value="1"/>
</dbReference>
<dbReference type="PANTHER" id="PTHR30273:SF2">
    <property type="entry name" value="PROTEIN FECR"/>
    <property type="match status" value="1"/>
</dbReference>
<reference evidence="4 5" key="1">
    <citation type="submission" date="2016-10" db="EMBL/GenBank/DDBJ databases">
        <authorList>
            <person name="de Groot N.N."/>
        </authorList>
    </citation>
    <scope>NUCLEOTIDE SEQUENCE [LARGE SCALE GENOMIC DNA]</scope>
    <source>
        <strain evidence="4 5">RK1</strain>
    </source>
</reference>
<feature type="transmembrane region" description="Helical" evidence="1">
    <location>
        <begin position="75"/>
        <end position="93"/>
    </location>
</feature>
<keyword evidence="5" id="KW-1185">Reference proteome</keyword>
<dbReference type="GO" id="GO:0016989">
    <property type="term" value="F:sigma factor antagonist activity"/>
    <property type="evidence" value="ECO:0007669"/>
    <property type="project" value="TreeGrafter"/>
</dbReference>
<evidence type="ECO:0000313" key="5">
    <source>
        <dbReference type="Proteomes" id="UP000198670"/>
    </source>
</evidence>
<dbReference type="Pfam" id="PF16344">
    <property type="entry name" value="FecR_C"/>
    <property type="match status" value="1"/>
</dbReference>
<accession>A0A1I3FRD9</accession>
<keyword evidence="1" id="KW-0472">Membrane</keyword>
<keyword evidence="1" id="KW-1133">Transmembrane helix</keyword>
<dbReference type="AlphaFoldDB" id="A0A1I3FRD9"/>
<feature type="domain" description="Protein FecR C-terminal" evidence="3">
    <location>
        <begin position="310"/>
        <end position="372"/>
    </location>
</feature>
<dbReference type="InterPro" id="IPR012373">
    <property type="entry name" value="Ferrdict_sens_TM"/>
</dbReference>
<organism evidence="4 5">
    <name type="scientific">Parapedobacter indicus</name>
    <dbReference type="NCBI Taxonomy" id="1477437"/>
    <lineage>
        <taxon>Bacteria</taxon>
        <taxon>Pseudomonadati</taxon>
        <taxon>Bacteroidota</taxon>
        <taxon>Sphingobacteriia</taxon>
        <taxon>Sphingobacteriales</taxon>
        <taxon>Sphingobacteriaceae</taxon>
        <taxon>Parapedobacter</taxon>
    </lineage>
</organism>
<evidence type="ECO:0000313" key="4">
    <source>
        <dbReference type="EMBL" id="SFI13769.1"/>
    </source>
</evidence>
<name>A0A1I3FRD9_9SPHI</name>
<gene>
    <name evidence="4" type="ORF">SAMN05444682_102460</name>
</gene>
<dbReference type="PANTHER" id="PTHR30273">
    <property type="entry name" value="PERIPLASMIC SIGNAL SENSOR AND SIGMA FACTOR ACTIVATOR FECR-RELATED"/>
    <property type="match status" value="1"/>
</dbReference>
<dbReference type="Gene3D" id="2.60.120.1440">
    <property type="match status" value="1"/>
</dbReference>
<evidence type="ECO:0000259" key="2">
    <source>
        <dbReference type="Pfam" id="PF04773"/>
    </source>
</evidence>
<protein>
    <submittedName>
        <fullName evidence="4">FecR family protein</fullName>
    </submittedName>
</protein>
<dbReference type="PIRSF" id="PIRSF018266">
    <property type="entry name" value="FecR"/>
    <property type="match status" value="1"/>
</dbReference>
<evidence type="ECO:0000259" key="3">
    <source>
        <dbReference type="Pfam" id="PF16344"/>
    </source>
</evidence>
<dbReference type="STRING" id="1477437.SAMN05444682_102460"/>
<feature type="domain" description="FecR protein" evidence="2">
    <location>
        <begin position="168"/>
        <end position="269"/>
    </location>
</feature>
<dbReference type="InterPro" id="IPR032508">
    <property type="entry name" value="FecR_C"/>
</dbReference>